<evidence type="ECO:0000313" key="2">
    <source>
        <dbReference type="Proteomes" id="UP001054252"/>
    </source>
</evidence>
<accession>A0AAV5K2K3</accession>
<dbReference type="EMBL" id="BPVZ01000047">
    <property type="protein sequence ID" value="GKV17145.1"/>
    <property type="molecule type" value="Genomic_DNA"/>
</dbReference>
<sequence length="48" mass="5413">MYNGIGFVDLTKKPNRDILEHDRKCWKLLSLPMRSLCYDGDGAISKGG</sequence>
<dbReference type="Proteomes" id="UP001054252">
    <property type="component" value="Unassembled WGS sequence"/>
</dbReference>
<organism evidence="1 2">
    <name type="scientific">Rubroshorea leprosula</name>
    <dbReference type="NCBI Taxonomy" id="152421"/>
    <lineage>
        <taxon>Eukaryota</taxon>
        <taxon>Viridiplantae</taxon>
        <taxon>Streptophyta</taxon>
        <taxon>Embryophyta</taxon>
        <taxon>Tracheophyta</taxon>
        <taxon>Spermatophyta</taxon>
        <taxon>Magnoliopsida</taxon>
        <taxon>eudicotyledons</taxon>
        <taxon>Gunneridae</taxon>
        <taxon>Pentapetalae</taxon>
        <taxon>rosids</taxon>
        <taxon>malvids</taxon>
        <taxon>Malvales</taxon>
        <taxon>Dipterocarpaceae</taxon>
        <taxon>Rubroshorea</taxon>
    </lineage>
</organism>
<evidence type="ECO:0000313" key="1">
    <source>
        <dbReference type="EMBL" id="GKV17145.1"/>
    </source>
</evidence>
<protein>
    <submittedName>
        <fullName evidence="1">Uncharacterized protein</fullName>
    </submittedName>
</protein>
<name>A0AAV5K2K3_9ROSI</name>
<comment type="caution">
    <text evidence="1">The sequence shown here is derived from an EMBL/GenBank/DDBJ whole genome shotgun (WGS) entry which is preliminary data.</text>
</comment>
<dbReference type="AlphaFoldDB" id="A0AAV5K2K3"/>
<keyword evidence="2" id="KW-1185">Reference proteome</keyword>
<gene>
    <name evidence="1" type="ORF">SLEP1_g27685</name>
</gene>
<reference evidence="1 2" key="1">
    <citation type="journal article" date="2021" name="Commun. Biol.">
        <title>The genome of Shorea leprosula (Dipterocarpaceae) highlights the ecological relevance of drought in aseasonal tropical rainforests.</title>
        <authorList>
            <person name="Ng K.K.S."/>
            <person name="Kobayashi M.J."/>
            <person name="Fawcett J.A."/>
            <person name="Hatakeyama M."/>
            <person name="Paape T."/>
            <person name="Ng C.H."/>
            <person name="Ang C.C."/>
            <person name="Tnah L.H."/>
            <person name="Lee C.T."/>
            <person name="Nishiyama T."/>
            <person name="Sese J."/>
            <person name="O'Brien M.J."/>
            <person name="Copetti D."/>
            <person name="Mohd Noor M.I."/>
            <person name="Ong R.C."/>
            <person name="Putra M."/>
            <person name="Sireger I.Z."/>
            <person name="Indrioko S."/>
            <person name="Kosugi Y."/>
            <person name="Izuno A."/>
            <person name="Isagi Y."/>
            <person name="Lee S.L."/>
            <person name="Shimizu K.K."/>
        </authorList>
    </citation>
    <scope>NUCLEOTIDE SEQUENCE [LARGE SCALE GENOMIC DNA]</scope>
    <source>
        <strain evidence="1">214</strain>
    </source>
</reference>
<proteinExistence type="predicted"/>